<organism evidence="2 3">
    <name type="scientific">Aneurinibacillus thermoaerophilus</name>
    <dbReference type="NCBI Taxonomy" id="143495"/>
    <lineage>
        <taxon>Bacteria</taxon>
        <taxon>Bacillati</taxon>
        <taxon>Bacillota</taxon>
        <taxon>Bacilli</taxon>
        <taxon>Bacillales</taxon>
        <taxon>Paenibacillaceae</taxon>
        <taxon>Aneurinibacillus group</taxon>
        <taxon>Aneurinibacillus</taxon>
    </lineage>
</organism>
<reference evidence="2 3" key="1">
    <citation type="submission" date="2016-10" db="EMBL/GenBank/DDBJ databases">
        <authorList>
            <person name="de Groot N.N."/>
        </authorList>
    </citation>
    <scope>NUCLEOTIDE SEQUENCE [LARGE SCALE GENOMIC DNA]</scope>
    <source>
        <strain evidence="2 3">L 420-91</strain>
    </source>
</reference>
<evidence type="ECO:0000256" key="1">
    <source>
        <dbReference type="SAM" id="Coils"/>
    </source>
</evidence>
<gene>
    <name evidence="2" type="ORF">SAMN04489735_104511</name>
</gene>
<feature type="coiled-coil region" evidence="1">
    <location>
        <begin position="414"/>
        <end position="441"/>
    </location>
</feature>
<dbReference type="EMBL" id="FNDE01000045">
    <property type="protein sequence ID" value="SDH70310.1"/>
    <property type="molecule type" value="Genomic_DNA"/>
</dbReference>
<dbReference type="OrthoDB" id="2675233at2"/>
<accession>A0A1G8EKD8</accession>
<dbReference type="Proteomes" id="UP000198956">
    <property type="component" value="Unassembled WGS sequence"/>
</dbReference>
<dbReference type="Pfam" id="PF03420">
    <property type="entry name" value="Peptidase_S77"/>
    <property type="match status" value="1"/>
</dbReference>
<dbReference type="AlphaFoldDB" id="A0A1G8EKD8"/>
<keyword evidence="1" id="KW-0175">Coiled coil</keyword>
<dbReference type="InterPro" id="IPR005082">
    <property type="entry name" value="Peptidase_U9_T4_prohead"/>
</dbReference>
<proteinExistence type="predicted"/>
<sequence length="975" mass="108873">MKEKMILFLDNQEGEEQTADACSPFIDNVVANVALVDSGGVGFIPGKKTYRMLGTKVDVVNGNKRIYPRQVMTDAINDWKQKRKGAMGEAGHPQAYTRADGTLGWRSAIENQVIKIVDIHLPDAEGNVYFDFQVLDTQKGKDLQAILDAEGQIGCSMRAGGKGKVARYNGEEVTVATFIDLFGFDMLFDPALPNTLGSVIPLTDSQIESMLAESAQKKENETQTFTDEIESILEEIEAAETWKELREIRKKAATIPMTEVERAAVLAAFNAKNCFVDSQSCAQNFSDAVDPYLKKIKEAEKLSDLVMIKNEVAAAELDEVDRLAFNSAYYSRLYQIKELQEVLEDEAALEQKKGQGKIGFTDSQNNPKGENKVKFTFEELMQMTDSELQKIKKNKPEYAAMCDAILGSRAAATAQERLQAMEDAEKERKAKEEALAFLDSDEVKDKLEKLPPHMREGIRQRVDTTNLETAQKTFNDAYEFALQLVPAEKLAILGFDINQAMNDQKRATTNIQVGENQGWKEFTDKVNEAAQDAYRAFEGFRDENLVKLNKPYVDAILREFDRRHAAQLQAFADNMATGTSTQSVLSSVALHRTIIEQMFQTMSAMQFVEMIPFEGKYVDIPIESYSRSNTRPTRVGEFKPMAKGKLGLAYIRAVAAARKIAGEISLEAQTFPRSGGLNYDALGRLSYYMGGDLRREVSLDLHDEMLRASDEYNCQRVTNETPDVSGDRTKITLLRGGTAGNPNKYIPIVRPRTRTELTDSGEVTKTYNEIIVKVDGTTIDLTGAFIDYENGVIELANPLPAGAVTVDYSFVTNVVLFDLTPPNGVEKEKHFTNLVHIIGAQKALMSAEPRFFTPNFMTMSETISNEISQAEVFKNMLGIAGTELQPQGYVGKIKNIDAYEHNEPWVGGDTRLLLGRRMATKYGVETSLTMKGPYPTRDENGELTGGDEIYYFLNDAALTPQKQAFRTVRFYRSQN</sequence>
<evidence type="ECO:0000313" key="2">
    <source>
        <dbReference type="EMBL" id="SDH70310.1"/>
    </source>
</evidence>
<protein>
    <submittedName>
        <fullName evidence="2">Uncharacterized protein</fullName>
    </submittedName>
</protein>
<evidence type="ECO:0000313" key="3">
    <source>
        <dbReference type="Proteomes" id="UP000198956"/>
    </source>
</evidence>
<name>A0A1G8EKD8_ANETH</name>
<dbReference type="RefSeq" id="WP_091261251.1">
    <property type="nucleotide sequence ID" value="NZ_FNDE01000045.1"/>
</dbReference>